<name>A0ABS5GKK5_9GAMM</name>
<accession>A0ABS5GKK5</accession>
<gene>
    <name evidence="4" type="ORF">KAT72_01105</name>
</gene>
<protein>
    <submittedName>
        <fullName evidence="4">Leukocidin family pore-forming toxin</fullName>
    </submittedName>
</protein>
<dbReference type="InterPro" id="IPR000772">
    <property type="entry name" value="Ricin_B_lectin"/>
</dbReference>
<dbReference type="SUPFAM" id="SSF50370">
    <property type="entry name" value="Ricin B-like lectins"/>
    <property type="match status" value="1"/>
</dbReference>
<dbReference type="InterPro" id="IPR036435">
    <property type="entry name" value="Leukocidin/porin_MspA_sf"/>
</dbReference>
<proteinExistence type="predicted"/>
<evidence type="ECO:0000256" key="1">
    <source>
        <dbReference type="ARBA" id="ARBA00022729"/>
    </source>
</evidence>
<keyword evidence="1 2" id="KW-0732">Signal</keyword>
<dbReference type="SMART" id="SM00458">
    <property type="entry name" value="RICIN"/>
    <property type="match status" value="1"/>
</dbReference>
<dbReference type="Gene3D" id="6.20.40.20">
    <property type="entry name" value="Leukocidin/Hemolysin toxin, pre-stem domain"/>
    <property type="match status" value="1"/>
</dbReference>
<feature type="signal peptide" evidence="2">
    <location>
        <begin position="1"/>
        <end position="30"/>
    </location>
</feature>
<sequence length="618" mass="68781">MKNKKPRTFITRVPTLSLLALALLAGSVQAEDIGERTDQGTTMLASLQSEQGLVYFNASIWLDEQQATRGLTPEQLRERVLVQGDRVFIDFSAITDKDERQQARKAMARLTGISFDADWVLVSAYKGALLFTPLGGIDDPAFYQVMERVESLARRDQRSLIQPAAADAGLPHVAFYLNVNRKITAAECTFPRSRTWGRGDRLFCDSPNISLVYRVNLERSLQFGNTGSATPDAKIVRISLDEQSAGAGIQLNEELTWSENVVDYAVLDGWLWDYATDAIAQDYRFTIEASNRKAAVLKSLPTNLNSKYEHREISGFEVGVSGGGEVNKDGPKVKLDASAKFSQQRHLAYNTQDYRVERSAPSAQKVSFSWVREQYATAESLLSSQTAGVWDMKYPVDHSRIKPLSYKGFVPNLDVIYMAGPNEQGSTTFTIDSSVNIRPIYTGIYQHFYVVGAHASFHGFEDEDKRRRVAASTRFTVDWNHPVFTGGRPVNLQLGGVDNSCLSTNAQQGVSAVTCSETSTDQSFIYDQYGRYVSARDTDYCLDANNLDQLQRCSLSLGQRWEWKPGSDQLSNLRAHQLLGHNKQTGALALYDENDQPGDVSLRTLTAYTRIFGAPIGN</sequence>
<dbReference type="InterPro" id="IPR044883">
    <property type="entry name" value="Hemolysin_pre-stem_dom_sf"/>
</dbReference>
<dbReference type="InterPro" id="IPR016183">
    <property type="entry name" value="Leukocidin/Hemolysin_toxin"/>
</dbReference>
<dbReference type="Proteomes" id="UP000675653">
    <property type="component" value="Unassembled WGS sequence"/>
</dbReference>
<dbReference type="InterPro" id="IPR043080">
    <property type="entry name" value="Hemolysin_N_sf"/>
</dbReference>
<dbReference type="EMBL" id="JAGRZL010000002">
    <property type="protein sequence ID" value="MBR7627668.1"/>
    <property type="molecule type" value="Genomic_DNA"/>
</dbReference>
<dbReference type="Pfam" id="PF07968">
    <property type="entry name" value="Leukocidin"/>
    <property type="match status" value="1"/>
</dbReference>
<feature type="domain" description="Ricin B lectin" evidence="3">
    <location>
        <begin position="488"/>
        <end position="605"/>
    </location>
</feature>
<evidence type="ECO:0000313" key="5">
    <source>
        <dbReference type="Proteomes" id="UP000675653"/>
    </source>
</evidence>
<reference evidence="4 5" key="1">
    <citation type="submission" date="2021-04" db="EMBL/GenBank/DDBJ databases">
        <title>Draft Genome of Aeromonas popoffii ID682, isolated from a natural water source in Idaho.</title>
        <authorList>
            <person name="Testerman T."/>
            <person name="Graf J."/>
        </authorList>
    </citation>
    <scope>NUCLEOTIDE SEQUENCE [LARGE SCALE GENOMIC DNA]</scope>
    <source>
        <strain evidence="4 5">ID682</strain>
    </source>
</reference>
<dbReference type="Pfam" id="PF12563">
    <property type="entry name" value="Hemolysin_N"/>
    <property type="match status" value="1"/>
</dbReference>
<dbReference type="InterPro" id="IPR035992">
    <property type="entry name" value="Ricin_B-like_lectins"/>
</dbReference>
<evidence type="ECO:0000256" key="2">
    <source>
        <dbReference type="SAM" id="SignalP"/>
    </source>
</evidence>
<dbReference type="Gene3D" id="2.70.240.20">
    <property type="entry name" value="Leukocidin/Hemolysin toxin, cytolysin domain"/>
    <property type="match status" value="1"/>
</dbReference>
<dbReference type="RefSeq" id="WP_212512456.1">
    <property type="nucleotide sequence ID" value="NZ_CAWQDX010000041.1"/>
</dbReference>
<feature type="chain" id="PRO_5047408652" evidence="2">
    <location>
        <begin position="31"/>
        <end position="618"/>
    </location>
</feature>
<evidence type="ECO:0000313" key="4">
    <source>
        <dbReference type="EMBL" id="MBR7627668.1"/>
    </source>
</evidence>
<dbReference type="SUPFAM" id="SSF56959">
    <property type="entry name" value="Leukocidin-like"/>
    <property type="match status" value="1"/>
</dbReference>
<dbReference type="PROSITE" id="PS50231">
    <property type="entry name" value="RICIN_B_LECTIN"/>
    <property type="match status" value="1"/>
</dbReference>
<dbReference type="Gene3D" id="3.30.110.130">
    <property type="entry name" value="Hemolytic toxin, N-terminal domain"/>
    <property type="match status" value="1"/>
</dbReference>
<comment type="caution">
    <text evidence="4">The sequence shown here is derived from an EMBL/GenBank/DDBJ whole genome shotgun (WGS) entry which is preliminary data.</text>
</comment>
<dbReference type="CDD" id="cd23423">
    <property type="entry name" value="beta-trefoil_Ricin_hemolysin"/>
    <property type="match status" value="1"/>
</dbReference>
<dbReference type="InterPro" id="IPR022220">
    <property type="entry name" value="Hemolysin_N"/>
</dbReference>
<evidence type="ECO:0000259" key="3">
    <source>
        <dbReference type="SMART" id="SM00458"/>
    </source>
</evidence>
<keyword evidence="5" id="KW-1185">Reference proteome</keyword>
<organism evidence="4 5">
    <name type="scientific">Aeromonas popoffii</name>
    <dbReference type="NCBI Taxonomy" id="70856"/>
    <lineage>
        <taxon>Bacteria</taxon>
        <taxon>Pseudomonadati</taxon>
        <taxon>Pseudomonadota</taxon>
        <taxon>Gammaproteobacteria</taxon>
        <taxon>Aeromonadales</taxon>
        <taxon>Aeromonadaceae</taxon>
        <taxon>Aeromonas</taxon>
    </lineage>
</organism>